<evidence type="ECO:0000256" key="1">
    <source>
        <dbReference type="SAM" id="MobiDB-lite"/>
    </source>
</evidence>
<gene>
    <name evidence="2" type="ORF">GCM10023215_49310</name>
</gene>
<dbReference type="EMBL" id="BAABIC010000019">
    <property type="protein sequence ID" value="GAA4703874.1"/>
    <property type="molecule type" value="Genomic_DNA"/>
</dbReference>
<keyword evidence="3" id="KW-1185">Reference proteome</keyword>
<reference evidence="3" key="1">
    <citation type="journal article" date="2019" name="Int. J. Syst. Evol. Microbiol.">
        <title>The Global Catalogue of Microorganisms (GCM) 10K type strain sequencing project: providing services to taxonomists for standard genome sequencing and annotation.</title>
        <authorList>
            <consortium name="The Broad Institute Genomics Platform"/>
            <consortium name="The Broad Institute Genome Sequencing Center for Infectious Disease"/>
            <person name="Wu L."/>
            <person name="Ma J."/>
        </authorList>
    </citation>
    <scope>NUCLEOTIDE SEQUENCE [LARGE SCALE GENOMIC DNA]</scope>
    <source>
        <strain evidence="3">JCM 18055</strain>
    </source>
</reference>
<dbReference type="Proteomes" id="UP001500325">
    <property type="component" value="Unassembled WGS sequence"/>
</dbReference>
<feature type="region of interest" description="Disordered" evidence="1">
    <location>
        <begin position="1"/>
        <end position="34"/>
    </location>
</feature>
<name>A0ABP8XE89_9PSEU</name>
<organism evidence="2 3">
    <name type="scientific">Pseudonocardia yuanmonensis</name>
    <dbReference type="NCBI Taxonomy" id="1095914"/>
    <lineage>
        <taxon>Bacteria</taxon>
        <taxon>Bacillati</taxon>
        <taxon>Actinomycetota</taxon>
        <taxon>Actinomycetes</taxon>
        <taxon>Pseudonocardiales</taxon>
        <taxon>Pseudonocardiaceae</taxon>
        <taxon>Pseudonocardia</taxon>
    </lineage>
</organism>
<protein>
    <recommendedName>
        <fullName evidence="4">DUF937 domain-containing protein</fullName>
    </recommendedName>
</protein>
<dbReference type="InterPro" id="IPR009282">
    <property type="entry name" value="DUF937"/>
</dbReference>
<evidence type="ECO:0008006" key="4">
    <source>
        <dbReference type="Google" id="ProtNLM"/>
    </source>
</evidence>
<sequence>MEPQPHDASSCLEANLPGAWSPTPSEEGAAGPVGASLRRMSPVDEILAQVPLGDLAARLGVDEATAEHAARQALPALLGGMQANAEDPARAASLAQAVQQHDSGLIDGGVDLGQVDTADGDRIVGHVFGEQRPLVVNQLGGIGPLGGGGGAAAAPGAQGALGGQDGSGLIAKLLPILAPIVMSYLAKKLTGGSGGTGGLPGSGAGSGGGLGDLLGGILGGAGGRSGQGGILGGGLGDLLGGLLGGGRK</sequence>
<dbReference type="Pfam" id="PF06078">
    <property type="entry name" value="DUF937"/>
    <property type="match status" value="1"/>
</dbReference>
<evidence type="ECO:0000313" key="3">
    <source>
        <dbReference type="Proteomes" id="UP001500325"/>
    </source>
</evidence>
<accession>A0ABP8XE89</accession>
<evidence type="ECO:0000313" key="2">
    <source>
        <dbReference type="EMBL" id="GAA4703874.1"/>
    </source>
</evidence>
<comment type="caution">
    <text evidence="2">The sequence shown here is derived from an EMBL/GenBank/DDBJ whole genome shotgun (WGS) entry which is preliminary data.</text>
</comment>
<proteinExistence type="predicted"/>